<dbReference type="HOGENOM" id="CLU_000604_1_23_4"/>
<dbReference type="Gene3D" id="3.40.50.300">
    <property type="entry name" value="P-loop containing nucleotide triphosphate hydrolases"/>
    <property type="match status" value="1"/>
</dbReference>
<keyword evidence="5" id="KW-0997">Cell inner membrane</keyword>
<comment type="similarity">
    <text evidence="2">Belongs to the ABC transporter superfamily.</text>
</comment>
<evidence type="ECO:0000256" key="4">
    <source>
        <dbReference type="ARBA" id="ARBA00022475"/>
    </source>
</evidence>
<dbReference type="GO" id="GO:0005524">
    <property type="term" value="F:ATP binding"/>
    <property type="evidence" value="ECO:0007669"/>
    <property type="project" value="UniProtKB-KW"/>
</dbReference>
<dbReference type="KEGG" id="mmb:Mmol_0869"/>
<dbReference type="InterPro" id="IPR027417">
    <property type="entry name" value="P-loop_NTPase"/>
</dbReference>
<dbReference type="InterPro" id="IPR017871">
    <property type="entry name" value="ABC_transporter-like_CS"/>
</dbReference>
<proteinExistence type="inferred from homology"/>
<dbReference type="PANTHER" id="PTHR43297">
    <property type="entry name" value="OLIGOPEPTIDE TRANSPORT ATP-BINDING PROTEIN APPD"/>
    <property type="match status" value="1"/>
</dbReference>
<dbReference type="GO" id="GO:0015833">
    <property type="term" value="P:peptide transport"/>
    <property type="evidence" value="ECO:0007669"/>
    <property type="project" value="InterPro"/>
</dbReference>
<evidence type="ECO:0000256" key="7">
    <source>
        <dbReference type="ARBA" id="ARBA00022840"/>
    </source>
</evidence>
<name>C6WV29_METML</name>
<organism evidence="11 12">
    <name type="scientific">Methylotenera mobilis (strain JLW8 / ATCC BAA-1282 / DSM 17540)</name>
    <dbReference type="NCBI Taxonomy" id="583345"/>
    <lineage>
        <taxon>Bacteria</taxon>
        <taxon>Pseudomonadati</taxon>
        <taxon>Pseudomonadota</taxon>
        <taxon>Betaproteobacteria</taxon>
        <taxon>Nitrosomonadales</taxon>
        <taxon>Methylophilaceae</taxon>
        <taxon>Methylotenera</taxon>
    </lineage>
</organism>
<keyword evidence="8" id="KW-1278">Translocase</keyword>
<dbReference type="GO" id="GO:0055085">
    <property type="term" value="P:transmembrane transport"/>
    <property type="evidence" value="ECO:0007669"/>
    <property type="project" value="UniProtKB-ARBA"/>
</dbReference>
<dbReference type="AlphaFoldDB" id="C6WV29"/>
<dbReference type="SUPFAM" id="SSF52540">
    <property type="entry name" value="P-loop containing nucleoside triphosphate hydrolases"/>
    <property type="match status" value="1"/>
</dbReference>
<keyword evidence="4" id="KW-1003">Cell membrane</keyword>
<sequence>MSILTDTAQPSTNLSGTKQPLLQLQHVSISPKAAPSRLLVNDVSFTIEAGKTTCVVGESGSGKSLTALSVMGLLSQQLQLNNGKVLFNDNETGLQDISLLSEKALQKIRGAKIAMIFQEPMTSLNPVLTIGYQIGESLTTHLGLKNQALKDKVAGLLEMVGIPPSRAGSYPDELSGGQRQRVMIAMSIACEPRLLIADEPTTALDVTVQAQILKLLDDLKTRMNMGMLFITHDFGVVADIADNVVVMFRGEIVESGTKQQVLDNPQHPYTKALLACVPDAEGKKDLKPIDYAWLPNNNNQSTGAAL</sequence>
<reference evidence="11 12" key="2">
    <citation type="journal article" date="2011" name="J. Bacteriol.">
        <title>Genomes of three methylotrophs from a single niche uncover genetic and metabolic divergence of Methylophilaceae.</title>
        <authorList>
            <person name="Lapidus A."/>
            <person name="Clum A."/>
            <person name="Labutti K."/>
            <person name="Kaluzhnaya M.G."/>
            <person name="Lim S."/>
            <person name="Beck D.A."/>
            <person name="Glavina Del Rio T."/>
            <person name="Nolan M."/>
            <person name="Mavromatis K."/>
            <person name="Huntemann M."/>
            <person name="Lucas S."/>
            <person name="Lidstrom M.E."/>
            <person name="Ivanova N."/>
            <person name="Chistoserdova L."/>
        </authorList>
    </citation>
    <scope>NUCLEOTIDE SEQUENCE [LARGE SCALE GENOMIC DNA]</scope>
    <source>
        <strain evidence="12">JLW8 / ATCC BAA-1282 / DSM 17540</strain>
    </source>
</reference>
<dbReference type="eggNOG" id="COG0444">
    <property type="taxonomic scope" value="Bacteria"/>
</dbReference>
<keyword evidence="9" id="KW-0472">Membrane</keyword>
<evidence type="ECO:0000256" key="9">
    <source>
        <dbReference type="ARBA" id="ARBA00023136"/>
    </source>
</evidence>
<dbReference type="RefSeq" id="WP_015831814.1">
    <property type="nucleotide sequence ID" value="NC_012968.1"/>
</dbReference>
<evidence type="ECO:0000256" key="3">
    <source>
        <dbReference type="ARBA" id="ARBA00022448"/>
    </source>
</evidence>
<evidence type="ECO:0000256" key="6">
    <source>
        <dbReference type="ARBA" id="ARBA00022741"/>
    </source>
</evidence>
<dbReference type="Proteomes" id="UP000002742">
    <property type="component" value="Chromosome"/>
</dbReference>
<gene>
    <name evidence="11" type="ordered locus">Mmol_0869</name>
</gene>
<keyword evidence="3" id="KW-0813">Transport</keyword>
<dbReference type="SMART" id="SM00382">
    <property type="entry name" value="AAA"/>
    <property type="match status" value="1"/>
</dbReference>
<dbReference type="STRING" id="583345.Mmol_0869"/>
<keyword evidence="6" id="KW-0547">Nucleotide-binding</keyword>
<dbReference type="FunFam" id="3.40.50.300:FF:000016">
    <property type="entry name" value="Oligopeptide ABC transporter ATP-binding component"/>
    <property type="match status" value="1"/>
</dbReference>
<protein>
    <submittedName>
        <fullName evidence="11">ABC transporter related</fullName>
    </submittedName>
</protein>
<dbReference type="GO" id="GO:0005886">
    <property type="term" value="C:plasma membrane"/>
    <property type="evidence" value="ECO:0007669"/>
    <property type="project" value="UniProtKB-SubCell"/>
</dbReference>
<comment type="subcellular location">
    <subcellularLocation>
        <location evidence="1">Cell inner membrane</location>
        <topology evidence="1">Peripheral membrane protein</topology>
    </subcellularLocation>
</comment>
<dbReference type="PANTHER" id="PTHR43297:SF14">
    <property type="entry name" value="ATPASE AAA-TYPE CORE DOMAIN-CONTAINING PROTEIN"/>
    <property type="match status" value="1"/>
</dbReference>
<dbReference type="PROSITE" id="PS50893">
    <property type="entry name" value="ABC_TRANSPORTER_2"/>
    <property type="match status" value="1"/>
</dbReference>
<dbReference type="InterPro" id="IPR003439">
    <property type="entry name" value="ABC_transporter-like_ATP-bd"/>
</dbReference>
<dbReference type="CDD" id="cd03257">
    <property type="entry name" value="ABC_NikE_OppD_transporters"/>
    <property type="match status" value="1"/>
</dbReference>
<feature type="domain" description="ABC transporter" evidence="10">
    <location>
        <begin position="22"/>
        <end position="274"/>
    </location>
</feature>
<evidence type="ECO:0000256" key="2">
    <source>
        <dbReference type="ARBA" id="ARBA00005417"/>
    </source>
</evidence>
<dbReference type="InterPro" id="IPR013563">
    <property type="entry name" value="Oligopep_ABC_C"/>
</dbReference>
<keyword evidence="12" id="KW-1185">Reference proteome</keyword>
<dbReference type="Pfam" id="PF00005">
    <property type="entry name" value="ABC_tran"/>
    <property type="match status" value="1"/>
</dbReference>
<evidence type="ECO:0000256" key="1">
    <source>
        <dbReference type="ARBA" id="ARBA00004417"/>
    </source>
</evidence>
<dbReference type="GO" id="GO:0016887">
    <property type="term" value="F:ATP hydrolysis activity"/>
    <property type="evidence" value="ECO:0007669"/>
    <property type="project" value="InterPro"/>
</dbReference>
<dbReference type="OrthoDB" id="9802772at2"/>
<dbReference type="PROSITE" id="PS00211">
    <property type="entry name" value="ABC_TRANSPORTER_1"/>
    <property type="match status" value="1"/>
</dbReference>
<reference evidence="12" key="1">
    <citation type="submission" date="2009-07" db="EMBL/GenBank/DDBJ databases">
        <title>Complete sequence of Methylotenera mobilis JLW8.</title>
        <authorList>
            <consortium name="US DOE Joint Genome Institute"/>
            <person name="Lucas S."/>
            <person name="Copeland A."/>
            <person name="Lapidus A."/>
            <person name="Glavina del Rio T."/>
            <person name="Tice H."/>
            <person name="Bruce D."/>
            <person name="Goodwin L."/>
            <person name="Pitluck S."/>
            <person name="LaButti K.M."/>
            <person name="Clum A."/>
            <person name="Larimer F."/>
            <person name="Land M."/>
            <person name="Hauser L."/>
            <person name="Kyrpides N."/>
            <person name="Mikhailova N."/>
            <person name="Kayluzhnaya M."/>
            <person name="Chistoserdova L."/>
        </authorList>
    </citation>
    <scope>NUCLEOTIDE SEQUENCE [LARGE SCALE GENOMIC DNA]</scope>
    <source>
        <strain evidence="12">JLW8 / ATCC BAA-1282 / DSM 17540</strain>
    </source>
</reference>
<evidence type="ECO:0000256" key="5">
    <source>
        <dbReference type="ARBA" id="ARBA00022519"/>
    </source>
</evidence>
<dbReference type="InterPro" id="IPR003593">
    <property type="entry name" value="AAA+_ATPase"/>
</dbReference>
<evidence type="ECO:0000313" key="12">
    <source>
        <dbReference type="Proteomes" id="UP000002742"/>
    </source>
</evidence>
<accession>C6WV29</accession>
<evidence type="ECO:0000256" key="8">
    <source>
        <dbReference type="ARBA" id="ARBA00022967"/>
    </source>
</evidence>
<evidence type="ECO:0000313" key="11">
    <source>
        <dbReference type="EMBL" id="ACT47778.1"/>
    </source>
</evidence>
<evidence type="ECO:0000259" key="10">
    <source>
        <dbReference type="PROSITE" id="PS50893"/>
    </source>
</evidence>
<dbReference type="EMBL" id="CP001672">
    <property type="protein sequence ID" value="ACT47778.1"/>
    <property type="molecule type" value="Genomic_DNA"/>
</dbReference>
<dbReference type="InterPro" id="IPR050388">
    <property type="entry name" value="ABC_Ni/Peptide_Import"/>
</dbReference>
<dbReference type="Pfam" id="PF08352">
    <property type="entry name" value="oligo_HPY"/>
    <property type="match status" value="1"/>
</dbReference>
<keyword evidence="7" id="KW-0067">ATP-binding</keyword>